<keyword evidence="1" id="KW-0040">ANK repeat</keyword>
<dbReference type="AlphaFoldDB" id="A0A251TFU0"/>
<feature type="repeat" description="ANK" evidence="1">
    <location>
        <begin position="217"/>
        <end position="249"/>
    </location>
</feature>
<dbReference type="PROSITE" id="PS50297">
    <property type="entry name" value="ANK_REP_REGION"/>
    <property type="match status" value="1"/>
</dbReference>
<dbReference type="Pfam" id="PF12796">
    <property type="entry name" value="Ank_2"/>
    <property type="match status" value="1"/>
</dbReference>
<accession>A0A251TFU0</accession>
<dbReference type="InParanoid" id="A0A251TFU0"/>
<evidence type="ECO:0000256" key="1">
    <source>
        <dbReference type="PROSITE-ProRule" id="PRU00023"/>
    </source>
</evidence>
<dbReference type="EMBL" id="MNCJ02000325">
    <property type="protein sequence ID" value="KAF5785047.1"/>
    <property type="molecule type" value="Genomic_DNA"/>
</dbReference>
<dbReference type="Proteomes" id="UP000215914">
    <property type="component" value="Chromosome 10"/>
</dbReference>
<organism evidence="3 4">
    <name type="scientific">Helianthus annuus</name>
    <name type="common">Common sunflower</name>
    <dbReference type="NCBI Taxonomy" id="4232"/>
    <lineage>
        <taxon>Eukaryota</taxon>
        <taxon>Viridiplantae</taxon>
        <taxon>Streptophyta</taxon>
        <taxon>Embryophyta</taxon>
        <taxon>Tracheophyta</taxon>
        <taxon>Spermatophyta</taxon>
        <taxon>Magnoliopsida</taxon>
        <taxon>eudicotyledons</taxon>
        <taxon>Gunneridae</taxon>
        <taxon>Pentapetalae</taxon>
        <taxon>asterids</taxon>
        <taxon>campanulids</taxon>
        <taxon>Asterales</taxon>
        <taxon>Asteraceae</taxon>
        <taxon>Asteroideae</taxon>
        <taxon>Heliantheae alliance</taxon>
        <taxon>Heliantheae</taxon>
        <taxon>Helianthus</taxon>
    </lineage>
</organism>
<evidence type="ECO:0000313" key="4">
    <source>
        <dbReference type="Proteomes" id="UP000215914"/>
    </source>
</evidence>
<dbReference type="EMBL" id="CM007899">
    <property type="protein sequence ID" value="OTG09968.1"/>
    <property type="molecule type" value="Genomic_DNA"/>
</dbReference>
<dbReference type="STRING" id="4232.A0A251TFU0"/>
<dbReference type="SMART" id="SM00248">
    <property type="entry name" value="ANK"/>
    <property type="match status" value="2"/>
</dbReference>
<dbReference type="Gene3D" id="1.25.40.20">
    <property type="entry name" value="Ankyrin repeat-containing domain"/>
    <property type="match status" value="1"/>
</dbReference>
<reference evidence="3" key="2">
    <citation type="submission" date="2017-02" db="EMBL/GenBank/DDBJ databases">
        <title>Sunflower complete genome.</title>
        <authorList>
            <person name="Langlade N."/>
            <person name="Munos S."/>
        </authorList>
    </citation>
    <scope>NUCLEOTIDE SEQUENCE [LARGE SCALE GENOMIC DNA]</scope>
    <source>
        <tissue evidence="3">Leaves</tissue>
    </source>
</reference>
<dbReference type="Gramene" id="mRNA:HanXRQr2_Chr10g0424011">
    <property type="protein sequence ID" value="mRNA:HanXRQr2_Chr10g0424011"/>
    <property type="gene ID" value="HanXRQr2_Chr10g0424011"/>
</dbReference>
<dbReference type="InterPro" id="IPR002110">
    <property type="entry name" value="Ankyrin_rpt"/>
</dbReference>
<gene>
    <name evidence="3" type="ORF">HannXRQ_Chr10g0282351</name>
    <name evidence="2" type="ORF">HanXRQr2_Chr10g0424011</name>
</gene>
<evidence type="ECO:0000313" key="3">
    <source>
        <dbReference type="EMBL" id="OTG09968.1"/>
    </source>
</evidence>
<reference evidence="2 4" key="1">
    <citation type="journal article" date="2017" name="Nature">
        <title>The sunflower genome provides insights into oil metabolism, flowering and Asterid evolution.</title>
        <authorList>
            <person name="Badouin H."/>
            <person name="Gouzy J."/>
            <person name="Grassa C.J."/>
            <person name="Murat F."/>
            <person name="Staton S.E."/>
            <person name="Cottret L."/>
            <person name="Lelandais-Briere C."/>
            <person name="Owens G.L."/>
            <person name="Carrere S."/>
            <person name="Mayjonade B."/>
            <person name="Legrand L."/>
            <person name="Gill N."/>
            <person name="Kane N.C."/>
            <person name="Bowers J.E."/>
            <person name="Hubner S."/>
            <person name="Bellec A."/>
            <person name="Berard A."/>
            <person name="Berges H."/>
            <person name="Blanchet N."/>
            <person name="Boniface M.C."/>
            <person name="Brunel D."/>
            <person name="Catrice O."/>
            <person name="Chaidir N."/>
            <person name="Claudel C."/>
            <person name="Donnadieu C."/>
            <person name="Faraut T."/>
            <person name="Fievet G."/>
            <person name="Helmstetter N."/>
            <person name="King M."/>
            <person name="Knapp S.J."/>
            <person name="Lai Z."/>
            <person name="Le Paslier M.C."/>
            <person name="Lippi Y."/>
            <person name="Lorenzon L."/>
            <person name="Mandel J.R."/>
            <person name="Marage G."/>
            <person name="Marchand G."/>
            <person name="Marquand E."/>
            <person name="Bret-Mestries E."/>
            <person name="Morien E."/>
            <person name="Nambeesan S."/>
            <person name="Nguyen T."/>
            <person name="Pegot-Espagnet P."/>
            <person name="Pouilly N."/>
            <person name="Raftis F."/>
            <person name="Sallet E."/>
            <person name="Schiex T."/>
            <person name="Thomas J."/>
            <person name="Vandecasteele C."/>
            <person name="Vares D."/>
            <person name="Vear F."/>
            <person name="Vautrin S."/>
            <person name="Crespi M."/>
            <person name="Mangin B."/>
            <person name="Burke J.M."/>
            <person name="Salse J."/>
            <person name="Munos S."/>
            <person name="Vincourt P."/>
            <person name="Rieseberg L.H."/>
            <person name="Langlade N.B."/>
        </authorList>
    </citation>
    <scope>NUCLEOTIDE SEQUENCE [LARGE SCALE GENOMIC DNA]</scope>
    <source>
        <strain evidence="4">cv. SF193</strain>
        <tissue evidence="2">Leaves</tissue>
    </source>
</reference>
<evidence type="ECO:0000313" key="2">
    <source>
        <dbReference type="EMBL" id="KAF5785047.1"/>
    </source>
</evidence>
<dbReference type="PROSITE" id="PS50088">
    <property type="entry name" value="ANK_REPEAT"/>
    <property type="match status" value="1"/>
</dbReference>
<dbReference type="SUPFAM" id="SSF48403">
    <property type="entry name" value="Ankyrin repeat"/>
    <property type="match status" value="1"/>
</dbReference>
<name>A0A251TFU0_HELAN</name>
<protein>
    <submittedName>
        <fullName evidence="2">Ankyrin repeat-containing domain-containing protein</fullName>
    </submittedName>
    <submittedName>
        <fullName evidence="3">Putative ankyrin repeat-containing domain, Gag-polypeptide of LTR copia-type</fullName>
    </submittedName>
</protein>
<dbReference type="PANTHER" id="PTHR47303:SF1">
    <property type="entry name" value="NF-KAPPA-B INHIBITOR BETA"/>
    <property type="match status" value="1"/>
</dbReference>
<dbReference type="InterPro" id="IPR036770">
    <property type="entry name" value="Ankyrin_rpt-contain_sf"/>
</dbReference>
<reference evidence="2" key="3">
    <citation type="submission" date="2020-06" db="EMBL/GenBank/DDBJ databases">
        <title>Helianthus annuus Genome sequencing and assembly Release 2.</title>
        <authorList>
            <person name="Gouzy J."/>
            <person name="Langlade N."/>
            <person name="Munos S."/>
        </authorList>
    </citation>
    <scope>NUCLEOTIDE SEQUENCE</scope>
    <source>
        <tissue evidence="2">Leaves</tissue>
    </source>
</reference>
<proteinExistence type="predicted"/>
<keyword evidence="4" id="KW-1185">Reference proteome</keyword>
<dbReference type="PANTHER" id="PTHR47303">
    <property type="match status" value="1"/>
</dbReference>
<sequence length="389" mass="43665">MSTKYPFPSHVSVQSFVTVKLSDKCMYPLWKTQMLRLLESHDMLGFINESSMQVGDEQKLWNRSDALVHGWILGSLSEQAAITVLNSLESKLRQQTRFTAKHIWDQVQSMYDQQADVQEEERKVGSGSPCIDLMQKVREKRDGTRNKQVLYDAVECGKLQQVVSIINKEKVAITESISINGNTALHIAMAYKDDGDGFLKSMLDLTDIPLTEVRNSDGSTPLHLAASFGNTNAAKILLDRSPNLLHAKDNQGCTPLDIIVSRPWNKEMCLFFKSVILPDIEHADHEPLVVNAIGSKHFDLALTLIQRCNNPLKSPAVLIAIAQNCPADFTPIQLIIYELLRTPVLHFITRGTSNMKGCMKLANLVLRAVLAYPFKMLIRICIKLQGDTY</sequence>